<dbReference type="eggNOG" id="KOG1122">
    <property type="taxonomic scope" value="Eukaryota"/>
</dbReference>
<dbReference type="OrthoDB" id="427002at2759"/>
<feature type="region of interest" description="Disordered" evidence="10">
    <location>
        <begin position="488"/>
        <end position="592"/>
    </location>
</feature>
<dbReference type="InterPro" id="IPR023273">
    <property type="entry name" value="RCMT_NOP2"/>
</dbReference>
<feature type="compositionally biased region" description="Basic and acidic residues" evidence="10">
    <location>
        <begin position="38"/>
        <end position="50"/>
    </location>
</feature>
<evidence type="ECO:0000256" key="5">
    <source>
        <dbReference type="ARBA" id="ARBA00022679"/>
    </source>
</evidence>
<feature type="domain" description="SAM-dependent MTase RsmB/NOP-type" evidence="11">
    <location>
        <begin position="191"/>
        <end position="478"/>
    </location>
</feature>
<dbReference type="PROSITE" id="PS51686">
    <property type="entry name" value="SAM_MT_RSMB_NOP"/>
    <property type="match status" value="1"/>
</dbReference>
<dbReference type="InterPro" id="IPR023267">
    <property type="entry name" value="RCMT"/>
</dbReference>
<keyword evidence="7 9" id="KW-0694">RNA-binding</keyword>
<dbReference type="InterPro" id="IPR018314">
    <property type="entry name" value="RsmB/NOL1/NOP2-like_CS"/>
</dbReference>
<accession>C1FG28</accession>
<dbReference type="CDD" id="cd02440">
    <property type="entry name" value="AdoMet_MTases"/>
    <property type="match status" value="1"/>
</dbReference>
<feature type="region of interest" description="Disordered" evidence="10">
    <location>
        <begin position="1"/>
        <end position="99"/>
    </location>
</feature>
<dbReference type="GO" id="GO:0003723">
    <property type="term" value="F:RNA binding"/>
    <property type="evidence" value="ECO:0007669"/>
    <property type="project" value="UniProtKB-UniRule"/>
</dbReference>
<proteinExistence type="inferred from homology"/>
<sequence length="592" mass="65460">MEGDDSEEDSDEDEDDDDEDDDDDDDDDEDDDESLEGIENKSPKDAKDLFSDEDEEDEEDEFAELGDDSDEDDDGPLEQDFSGDEKEDARRKREAEDAAAEQVLNIEDEDVYELSGDEDDPDAPPDLQHVQARIQEVVRVLQDFKSRREPGRSRGEYVERLVADLATYYGYNTFLIQYFLDTFSVAETMELLEANETQRPVTLRTNTLKCRRRELAASLINRGVNLDPIGKWSKVGLLVYDSRVPIGATPEYMAGHYMLQSASSFLPCMALAPQDGERVLDVAAAPGGKTTYLAALMRNTGMIFANEFQKKRLSSLVANLQRMGCTNATVCNYDGRQLPKVLGHVDRVLLDAPCSGTGVIAKDSSVKVSKSEADINKCAHLQKELLVAAIDCCDANSKTGGYVVYSTCSITVEENEAVLDYILKKRDVKLVPTGLEFGRPGFTSYRGKNFHPSVEKSRRFYPHVHNMDGFFVAKIKKLSNKLGPAGAEDGAAANGFGKATGDRSDSEEGYEQVSGSDDEGGEGGYGYGVGVGVDDEVPEKKPAGKKKNARARMLEELKAELEAEKKAKEEKRGKEKEKKEKPAKEKKAKAKK</sequence>
<keyword evidence="5 9" id="KW-0808">Transferase</keyword>
<evidence type="ECO:0000256" key="4">
    <source>
        <dbReference type="ARBA" id="ARBA00022603"/>
    </source>
</evidence>
<dbReference type="Gene3D" id="3.30.70.1170">
    <property type="entry name" value="Sun protein, domain 3"/>
    <property type="match status" value="1"/>
</dbReference>
<dbReference type="FunCoup" id="C1FG28">
    <property type="interactions" value="1672"/>
</dbReference>
<dbReference type="InterPro" id="IPR011023">
    <property type="entry name" value="Nop2p"/>
</dbReference>
<dbReference type="PANTHER" id="PTHR22807">
    <property type="entry name" value="NOP2 YEAST -RELATED NOL1/NOP2/FMU SUN DOMAIN-CONTAINING"/>
    <property type="match status" value="1"/>
</dbReference>
<dbReference type="RefSeq" id="XP_002507926.1">
    <property type="nucleotide sequence ID" value="XM_002507880.1"/>
</dbReference>
<evidence type="ECO:0000256" key="1">
    <source>
        <dbReference type="ARBA" id="ARBA00004604"/>
    </source>
</evidence>
<evidence type="ECO:0000256" key="10">
    <source>
        <dbReference type="SAM" id="MobiDB-lite"/>
    </source>
</evidence>
<dbReference type="KEGG" id="mis:MICPUN_97762"/>
<feature type="compositionally biased region" description="Basic and acidic residues" evidence="10">
    <location>
        <begin position="552"/>
        <end position="585"/>
    </location>
</feature>
<dbReference type="Proteomes" id="UP000002009">
    <property type="component" value="Chromosome 8"/>
</dbReference>
<dbReference type="GeneID" id="8245850"/>
<keyword evidence="4 9" id="KW-0489">Methyltransferase</keyword>
<dbReference type="PRINTS" id="PR02012">
    <property type="entry name" value="RCMTNOP2"/>
</dbReference>
<dbReference type="InterPro" id="IPR029063">
    <property type="entry name" value="SAM-dependent_MTases_sf"/>
</dbReference>
<feature type="binding site" evidence="9">
    <location>
        <begin position="283"/>
        <end position="289"/>
    </location>
    <ligand>
        <name>S-adenosyl-L-methionine</name>
        <dbReference type="ChEBI" id="CHEBI:59789"/>
    </ligand>
</feature>
<dbReference type="FunFam" id="3.30.70.1170:FF:000001">
    <property type="entry name" value="Ribosomal RNA methyltransferase Nop2"/>
    <property type="match status" value="1"/>
</dbReference>
<comment type="subcellular location">
    <subcellularLocation>
        <location evidence="1">Nucleus</location>
        <location evidence="1">Nucleolus</location>
    </subcellularLocation>
</comment>
<organism evidence="12 13">
    <name type="scientific">Micromonas commoda (strain RCC299 / NOUM17 / CCMP2709)</name>
    <name type="common">Picoplanktonic green alga</name>
    <dbReference type="NCBI Taxonomy" id="296587"/>
    <lineage>
        <taxon>Eukaryota</taxon>
        <taxon>Viridiplantae</taxon>
        <taxon>Chlorophyta</taxon>
        <taxon>Mamiellophyceae</taxon>
        <taxon>Mamiellales</taxon>
        <taxon>Mamiellaceae</taxon>
        <taxon>Micromonas</taxon>
    </lineage>
</organism>
<dbReference type="PRINTS" id="PR02008">
    <property type="entry name" value="RCMTFAMILY"/>
</dbReference>
<feature type="active site" description="Nucleophile" evidence="9">
    <location>
        <position position="408"/>
    </location>
</feature>
<reference evidence="12 13" key="1">
    <citation type="journal article" date="2009" name="Science">
        <title>Green evolution and dynamic adaptations revealed by genomes of the marine picoeukaryotes Micromonas.</title>
        <authorList>
            <person name="Worden A.Z."/>
            <person name="Lee J.H."/>
            <person name="Mock T."/>
            <person name="Rouze P."/>
            <person name="Simmons M.P."/>
            <person name="Aerts A.L."/>
            <person name="Allen A.E."/>
            <person name="Cuvelier M.L."/>
            <person name="Derelle E."/>
            <person name="Everett M.V."/>
            <person name="Foulon E."/>
            <person name="Grimwood J."/>
            <person name="Gundlach H."/>
            <person name="Henrissat B."/>
            <person name="Napoli C."/>
            <person name="McDonald S.M."/>
            <person name="Parker M.S."/>
            <person name="Rombauts S."/>
            <person name="Salamov A."/>
            <person name="Von Dassow P."/>
            <person name="Badger J.H."/>
            <person name="Coutinho P.M."/>
            <person name="Demir E."/>
            <person name="Dubchak I."/>
            <person name="Gentemann C."/>
            <person name="Eikrem W."/>
            <person name="Gready J.E."/>
            <person name="John U."/>
            <person name="Lanier W."/>
            <person name="Lindquist E.A."/>
            <person name="Lucas S."/>
            <person name="Mayer K.F."/>
            <person name="Moreau H."/>
            <person name="Not F."/>
            <person name="Otillar R."/>
            <person name="Panaud O."/>
            <person name="Pangilinan J."/>
            <person name="Paulsen I."/>
            <person name="Piegu B."/>
            <person name="Poliakov A."/>
            <person name="Robbens S."/>
            <person name="Schmutz J."/>
            <person name="Toulza E."/>
            <person name="Wyss T."/>
            <person name="Zelensky A."/>
            <person name="Zhou K."/>
            <person name="Armbrust E.V."/>
            <person name="Bhattacharya D."/>
            <person name="Goodenough U.W."/>
            <person name="Van de Peer Y."/>
            <person name="Grigoriev I.V."/>
        </authorList>
    </citation>
    <scope>NUCLEOTIDE SEQUENCE [LARGE SCALE GENOMIC DNA]</scope>
    <source>
        <strain evidence="13">RCC299 / NOUM17</strain>
    </source>
</reference>
<keyword evidence="8" id="KW-0539">Nucleus</keyword>
<dbReference type="InParanoid" id="C1FG28"/>
<evidence type="ECO:0000256" key="2">
    <source>
        <dbReference type="ARBA" id="ARBA00007494"/>
    </source>
</evidence>
<evidence type="ECO:0000256" key="6">
    <source>
        <dbReference type="ARBA" id="ARBA00022691"/>
    </source>
</evidence>
<dbReference type="SUPFAM" id="SSF53335">
    <property type="entry name" value="S-adenosyl-L-methionine-dependent methyltransferases"/>
    <property type="match status" value="1"/>
</dbReference>
<feature type="binding site" evidence="9">
    <location>
        <position position="307"/>
    </location>
    <ligand>
        <name>S-adenosyl-L-methionine</name>
        <dbReference type="ChEBI" id="CHEBI:59789"/>
    </ligand>
</feature>
<dbReference type="GO" id="GO:0070475">
    <property type="term" value="P:rRNA base methylation"/>
    <property type="evidence" value="ECO:0007669"/>
    <property type="project" value="TreeGrafter"/>
</dbReference>
<dbReference type="GO" id="GO:0000470">
    <property type="term" value="P:maturation of LSU-rRNA"/>
    <property type="evidence" value="ECO:0007669"/>
    <property type="project" value="TreeGrafter"/>
</dbReference>
<dbReference type="EMBL" id="CP001575">
    <property type="protein sequence ID" value="ACO69184.1"/>
    <property type="molecule type" value="Genomic_DNA"/>
</dbReference>
<evidence type="ECO:0000256" key="3">
    <source>
        <dbReference type="ARBA" id="ARBA00022517"/>
    </source>
</evidence>
<evidence type="ECO:0000313" key="13">
    <source>
        <dbReference type="Proteomes" id="UP000002009"/>
    </source>
</evidence>
<dbReference type="Pfam" id="PF22458">
    <property type="entry name" value="RsmF-B_ferredox"/>
    <property type="match status" value="1"/>
</dbReference>
<dbReference type="NCBIfam" id="TIGR00446">
    <property type="entry name" value="nop2p"/>
    <property type="match status" value="1"/>
</dbReference>
<dbReference type="PROSITE" id="PS01153">
    <property type="entry name" value="NOL1_NOP2_SUN"/>
    <property type="match status" value="1"/>
</dbReference>
<evidence type="ECO:0000313" key="12">
    <source>
        <dbReference type="EMBL" id="ACO69184.1"/>
    </source>
</evidence>
<feature type="compositionally biased region" description="Gly residues" evidence="10">
    <location>
        <begin position="522"/>
        <end position="531"/>
    </location>
</feature>
<feature type="compositionally biased region" description="Acidic residues" evidence="10">
    <location>
        <begin position="51"/>
        <end position="82"/>
    </location>
</feature>
<gene>
    <name evidence="12" type="ORF">MICPUN_97762</name>
</gene>
<dbReference type="GO" id="GO:0005730">
    <property type="term" value="C:nucleolus"/>
    <property type="evidence" value="ECO:0007669"/>
    <property type="project" value="UniProtKB-SubCell"/>
</dbReference>
<feature type="compositionally biased region" description="Basic and acidic residues" evidence="10">
    <location>
        <begin position="83"/>
        <end position="96"/>
    </location>
</feature>
<dbReference type="AlphaFoldDB" id="C1FG28"/>
<dbReference type="OMA" id="FRNIMTG"/>
<dbReference type="PANTHER" id="PTHR22807:SF30">
    <property type="entry name" value="28S RRNA (CYTOSINE(4447)-C(5))-METHYLTRANSFERASE-RELATED"/>
    <property type="match status" value="1"/>
</dbReference>
<dbReference type="STRING" id="296587.C1FG28"/>
<evidence type="ECO:0000256" key="7">
    <source>
        <dbReference type="ARBA" id="ARBA00022884"/>
    </source>
</evidence>
<keyword evidence="3" id="KW-0690">Ribosome biogenesis</keyword>
<feature type="compositionally biased region" description="Acidic residues" evidence="10">
    <location>
        <begin position="1"/>
        <end position="36"/>
    </location>
</feature>
<dbReference type="InterPro" id="IPR049560">
    <property type="entry name" value="MeTrfase_RsmB-F_NOP2_cat"/>
</dbReference>
<name>C1FG28_MICCC</name>
<evidence type="ECO:0000259" key="11">
    <source>
        <dbReference type="PROSITE" id="PS51686"/>
    </source>
</evidence>
<dbReference type="Gene3D" id="3.40.50.150">
    <property type="entry name" value="Vaccinia Virus protein VP39"/>
    <property type="match status" value="1"/>
</dbReference>
<evidence type="ECO:0000256" key="8">
    <source>
        <dbReference type="ARBA" id="ARBA00023242"/>
    </source>
</evidence>
<dbReference type="InterPro" id="IPR054728">
    <property type="entry name" value="RsmB-like_ferredoxin"/>
</dbReference>
<feature type="binding site" evidence="9">
    <location>
        <position position="351"/>
    </location>
    <ligand>
        <name>S-adenosyl-L-methionine</name>
        <dbReference type="ChEBI" id="CHEBI:59789"/>
    </ligand>
</feature>
<feature type="binding site" evidence="9">
    <location>
        <position position="334"/>
    </location>
    <ligand>
        <name>S-adenosyl-L-methionine</name>
        <dbReference type="ChEBI" id="CHEBI:59789"/>
    </ligand>
</feature>
<evidence type="ECO:0000256" key="9">
    <source>
        <dbReference type="PROSITE-ProRule" id="PRU01023"/>
    </source>
</evidence>
<dbReference type="GO" id="GO:0009383">
    <property type="term" value="F:rRNA (cytosine-C5-)-methyltransferase activity"/>
    <property type="evidence" value="ECO:0007669"/>
    <property type="project" value="TreeGrafter"/>
</dbReference>
<dbReference type="InterPro" id="IPR001678">
    <property type="entry name" value="MeTrfase_RsmB-F_NOP2_dom"/>
</dbReference>
<protein>
    <recommendedName>
        <fullName evidence="11">SAM-dependent MTase RsmB/NOP-type domain-containing protein</fullName>
    </recommendedName>
</protein>
<dbReference type="Pfam" id="PF01189">
    <property type="entry name" value="Methyltr_RsmB-F"/>
    <property type="match status" value="1"/>
</dbReference>
<feature type="compositionally biased region" description="Acidic residues" evidence="10">
    <location>
        <begin position="507"/>
        <end position="521"/>
    </location>
</feature>
<keyword evidence="6 9" id="KW-0949">S-adenosyl-L-methionine</keyword>
<keyword evidence="13" id="KW-1185">Reference proteome</keyword>
<comment type="similarity">
    <text evidence="2 9">Belongs to the class I-like SAM-binding methyltransferase superfamily. RsmB/NOP family.</text>
</comment>